<proteinExistence type="inferred from homology"/>
<evidence type="ECO:0000256" key="1">
    <source>
        <dbReference type="ARBA" id="ARBA00004651"/>
    </source>
</evidence>
<sequence length="177" mass="19099">MNISQQLGRWSVALLQTRFTPSYGSQAGWTILRIVAGLVMIHNGLDKLADIESFSAAYVEVIGLPFPIFFSYVAALTELLAAPLLALGFLARPAALGLFSTMLVAMYHHVLVAGFSIPYLELSMLYAAVFLFFLLNGAGLFSVDAFLAGKFSSFMAGQSQDVPQAEPVALAEQSRTI</sequence>
<feature type="transmembrane region" description="Helical" evidence="7">
    <location>
        <begin position="69"/>
        <end position="91"/>
    </location>
</feature>
<name>A0AAE4FS17_9CYAN</name>
<comment type="subcellular location">
    <subcellularLocation>
        <location evidence="1">Cell membrane</location>
        <topology evidence="1">Multi-pass membrane protein</topology>
    </subcellularLocation>
</comment>
<dbReference type="RefSeq" id="WP_322877975.1">
    <property type="nucleotide sequence ID" value="NZ_JAVMIP010000005.1"/>
</dbReference>
<keyword evidence="6 7" id="KW-0472">Membrane</keyword>
<accession>A0AAE4FS17</accession>
<dbReference type="InterPro" id="IPR051907">
    <property type="entry name" value="DoxX-like_oxidoreductase"/>
</dbReference>
<evidence type="ECO:0000313" key="9">
    <source>
        <dbReference type="Proteomes" id="UP001268256"/>
    </source>
</evidence>
<evidence type="ECO:0000256" key="2">
    <source>
        <dbReference type="ARBA" id="ARBA00006679"/>
    </source>
</evidence>
<evidence type="ECO:0000256" key="4">
    <source>
        <dbReference type="ARBA" id="ARBA00022692"/>
    </source>
</evidence>
<feature type="transmembrane region" description="Helical" evidence="7">
    <location>
        <begin position="125"/>
        <end position="147"/>
    </location>
</feature>
<gene>
    <name evidence="8" type="ORF">RIF25_07765</name>
</gene>
<keyword evidence="4 7" id="KW-0812">Transmembrane</keyword>
<keyword evidence="5 7" id="KW-1133">Transmembrane helix</keyword>
<feature type="transmembrane region" description="Helical" evidence="7">
    <location>
        <begin position="98"/>
        <end position="119"/>
    </location>
</feature>
<keyword evidence="9" id="KW-1185">Reference proteome</keyword>
<dbReference type="PANTHER" id="PTHR33452">
    <property type="entry name" value="OXIDOREDUCTASE CATD-RELATED"/>
    <property type="match status" value="1"/>
</dbReference>
<comment type="similarity">
    <text evidence="2">Belongs to the DoxX family.</text>
</comment>
<protein>
    <submittedName>
        <fullName evidence="8">DoxX family protein</fullName>
    </submittedName>
</protein>
<keyword evidence="3" id="KW-1003">Cell membrane</keyword>
<dbReference type="InterPro" id="IPR032808">
    <property type="entry name" value="DoxX"/>
</dbReference>
<comment type="caution">
    <text evidence="8">The sequence shown here is derived from an EMBL/GenBank/DDBJ whole genome shotgun (WGS) entry which is preliminary data.</text>
</comment>
<evidence type="ECO:0000313" key="8">
    <source>
        <dbReference type="EMBL" id="MDS3860708.1"/>
    </source>
</evidence>
<dbReference type="Pfam" id="PF07681">
    <property type="entry name" value="DoxX"/>
    <property type="match status" value="1"/>
</dbReference>
<evidence type="ECO:0000256" key="3">
    <source>
        <dbReference type="ARBA" id="ARBA00022475"/>
    </source>
</evidence>
<dbReference type="PANTHER" id="PTHR33452:SF1">
    <property type="entry name" value="INNER MEMBRANE PROTEIN YPHA-RELATED"/>
    <property type="match status" value="1"/>
</dbReference>
<dbReference type="EMBL" id="JAVMIP010000005">
    <property type="protein sequence ID" value="MDS3860708.1"/>
    <property type="molecule type" value="Genomic_DNA"/>
</dbReference>
<organism evidence="8 9">
    <name type="scientific">Pseudocalidococcus azoricus BACA0444</name>
    <dbReference type="NCBI Taxonomy" id="2918990"/>
    <lineage>
        <taxon>Bacteria</taxon>
        <taxon>Bacillati</taxon>
        <taxon>Cyanobacteriota</taxon>
        <taxon>Cyanophyceae</taxon>
        <taxon>Acaryochloridales</taxon>
        <taxon>Thermosynechococcaceae</taxon>
        <taxon>Pseudocalidococcus</taxon>
        <taxon>Pseudocalidococcus azoricus</taxon>
    </lineage>
</organism>
<evidence type="ECO:0000256" key="7">
    <source>
        <dbReference type="SAM" id="Phobius"/>
    </source>
</evidence>
<evidence type="ECO:0000256" key="5">
    <source>
        <dbReference type="ARBA" id="ARBA00022989"/>
    </source>
</evidence>
<dbReference type="Proteomes" id="UP001268256">
    <property type="component" value="Unassembled WGS sequence"/>
</dbReference>
<dbReference type="GO" id="GO:0005886">
    <property type="term" value="C:plasma membrane"/>
    <property type="evidence" value="ECO:0007669"/>
    <property type="project" value="UniProtKB-SubCell"/>
</dbReference>
<dbReference type="AlphaFoldDB" id="A0AAE4FS17"/>
<reference evidence="9" key="1">
    <citation type="submission" date="2023-07" db="EMBL/GenBank/DDBJ databases">
        <authorList>
            <person name="Luz R."/>
            <person name="Cordeiro R."/>
            <person name="Fonseca A."/>
            <person name="Goncalves V."/>
        </authorList>
    </citation>
    <scope>NUCLEOTIDE SEQUENCE [LARGE SCALE GENOMIC DNA]</scope>
    <source>
        <strain evidence="9">BACA0444</strain>
    </source>
</reference>
<evidence type="ECO:0000256" key="6">
    <source>
        <dbReference type="ARBA" id="ARBA00023136"/>
    </source>
</evidence>